<comment type="catalytic activity">
    <reaction evidence="3">
        <text>ATP + H2O = ADP + phosphate + H(+)</text>
        <dbReference type="Rhea" id="RHEA:13065"/>
        <dbReference type="ChEBI" id="CHEBI:15377"/>
        <dbReference type="ChEBI" id="CHEBI:15378"/>
        <dbReference type="ChEBI" id="CHEBI:30616"/>
        <dbReference type="ChEBI" id="CHEBI:43474"/>
        <dbReference type="ChEBI" id="CHEBI:456216"/>
        <dbReference type="EC" id="5.6.2.3"/>
    </reaction>
</comment>
<evidence type="ECO:0000313" key="11">
    <source>
        <dbReference type="EMBL" id="AZF72227.1"/>
    </source>
</evidence>
<dbReference type="Pfam" id="PF01935">
    <property type="entry name" value="DUF87"/>
    <property type="match status" value="1"/>
</dbReference>
<dbReference type="KEGG" id="ssof:SULC_0017"/>
<evidence type="ECO:0000256" key="4">
    <source>
        <dbReference type="ARBA" id="ARBA00048988"/>
    </source>
</evidence>
<dbReference type="EMBL" id="CP011056">
    <property type="protein sequence ID" value="AKA75173.1"/>
    <property type="molecule type" value="Genomic_DNA"/>
</dbReference>
<reference evidence="18 19" key="1">
    <citation type="journal article" date="2015" name="Genome Announc.">
        <title>Complete Genome Sequence of Sulfolobus solfataricus Strain 98/2 and Evolved Derivatives.</title>
        <authorList>
            <person name="McCarthy S."/>
            <person name="Gradnigo J."/>
            <person name="Johnson T."/>
            <person name="Payne S."/>
            <person name="Lipzen A."/>
            <person name="Martin J."/>
            <person name="Schackwitz W."/>
            <person name="Moriyama E."/>
            <person name="Blum P."/>
        </authorList>
    </citation>
    <scope>NUCLEOTIDE SEQUENCE [LARGE SCALE GENOMIC DNA]</scope>
    <source>
        <strain evidence="18">98/2 SULC</strain>
        <strain evidence="6">SARC-B</strain>
        <strain evidence="7">SARC-C</strain>
        <strain evidence="8">SULA</strain>
        <strain evidence="19">SULB</strain>
    </source>
</reference>
<evidence type="ECO:0000313" key="8">
    <source>
        <dbReference type="EMBL" id="AKA77866.1"/>
    </source>
</evidence>
<proteinExistence type="inferred from homology"/>
<sequence>MVMERGEIIGIVLQKSEANEMQGLIRADEEISVGQLLLVDDSEKLSLVRVENYEFLNEFFDEKGEIAKSILKEPSIYEILDMNTIIKATLHLIKKYDHNTTPKPGSFVRRLPEIKSEKELLSFYGIKNKKGLIEYGALAGSEIPLLLDLNAITMHMGVFGETGSGKSYNMRYLIKLLSNIKIGDKITALPMIVIDANGDYIDLASTNLDIVSKGRGWIKRYILKDPKEQNDIKLTIDLSIFTPRELSEFIMSLKYGEASYNTLQLNFLEQVLANHESKEYNTLLGSAIGIETLRNEILTMAQNKDIGITTGTARGIASALEIFKNKVISRLQLVNSSASLTENTLEVIWRNRGLAIIDFSADGSPGVDVLTKQLIVSYITRLIFNYLTRSKYNGNQRFLGFVIEEAQNYIPSIDYPVNANLTKDVLVTLATQGRKFGASLILVSQRPAFIDKYVLSMINTFFFHRIYHEDVRYVMSASGGLPESLTKNLTSLDTGYVIVSGLMSIMKSPALVRIPWDPRLGSYAGNVERIDLILSEG</sequence>
<evidence type="ECO:0000313" key="23">
    <source>
        <dbReference type="Proteomes" id="UP000273194"/>
    </source>
</evidence>
<evidence type="ECO:0000313" key="20">
    <source>
        <dbReference type="Proteomes" id="UP000076770"/>
    </source>
</evidence>
<dbReference type="GO" id="GO:0005524">
    <property type="term" value="F:ATP binding"/>
    <property type="evidence" value="ECO:0007669"/>
    <property type="project" value="UniProtKB-KW"/>
</dbReference>
<dbReference type="EMBL" id="CP033241">
    <property type="protein sequence ID" value="AZF82669.1"/>
    <property type="molecule type" value="Genomic_DNA"/>
</dbReference>
<dbReference type="EMBL" id="CP033236">
    <property type="protein sequence ID" value="AZF69607.1"/>
    <property type="molecule type" value="Genomic_DNA"/>
</dbReference>
<dbReference type="Proteomes" id="UP000278715">
    <property type="component" value="Chromosome"/>
</dbReference>
<dbReference type="EMBL" id="CP033237">
    <property type="protein sequence ID" value="AZF72227.1"/>
    <property type="molecule type" value="Genomic_DNA"/>
</dbReference>
<dbReference type="RefSeq" id="WP_009992093.1">
    <property type="nucleotide sequence ID" value="NZ_CP011055.2"/>
</dbReference>
<evidence type="ECO:0000256" key="3">
    <source>
        <dbReference type="ARBA" id="ARBA00048954"/>
    </source>
</evidence>
<dbReference type="Proteomes" id="UP000076770">
    <property type="component" value="Chromosome i"/>
</dbReference>
<comment type="similarity">
    <text evidence="1">Belongs to the HerA family.</text>
</comment>
<dbReference type="EMBL" id="CP033235">
    <property type="protein sequence ID" value="AZF66987.1"/>
    <property type="molecule type" value="Genomic_DNA"/>
</dbReference>
<dbReference type="InterPro" id="IPR008571">
    <property type="entry name" value="HerA-like"/>
</dbReference>
<evidence type="ECO:0000313" key="28">
    <source>
        <dbReference type="Proteomes" id="UP000594632"/>
    </source>
</evidence>
<evidence type="ECO:0000313" key="15">
    <source>
        <dbReference type="EMBL" id="AZF82669.1"/>
    </source>
</evidence>
<dbReference type="Proteomes" id="UP000033106">
    <property type="component" value="Chromosome"/>
</dbReference>
<feature type="domain" description="Helicase HerA central" evidence="5">
    <location>
        <begin position="133"/>
        <end position="383"/>
    </location>
</feature>
<evidence type="ECO:0000313" key="17">
    <source>
        <dbReference type="EMBL" id="SAI85897.1"/>
    </source>
</evidence>
<dbReference type="InterPro" id="IPR002789">
    <property type="entry name" value="HerA_central"/>
</dbReference>
<evidence type="ECO:0000313" key="9">
    <source>
        <dbReference type="EMBL" id="AZF66987.1"/>
    </source>
</evidence>
<dbReference type="EMBL" id="CP033239">
    <property type="protein sequence ID" value="AZF77455.1"/>
    <property type="molecule type" value="Genomic_DNA"/>
</dbReference>
<dbReference type="Proteomes" id="UP000033057">
    <property type="component" value="Chromosome"/>
</dbReference>
<dbReference type="EMBL" id="CP033240">
    <property type="protein sequence ID" value="AZF80061.1"/>
    <property type="molecule type" value="Genomic_DNA"/>
</dbReference>
<evidence type="ECO:0000313" key="10">
    <source>
        <dbReference type="EMBL" id="AZF69607.1"/>
    </source>
</evidence>
<dbReference type="Proteomes" id="UP000594632">
    <property type="component" value="Chromosome"/>
</dbReference>
<evidence type="ECO:0000313" key="6">
    <source>
        <dbReference type="EMBL" id="AKA72473.1"/>
    </source>
</evidence>
<evidence type="ECO:0000313" key="19">
    <source>
        <dbReference type="Proteomes" id="UP000033085"/>
    </source>
</evidence>
<dbReference type="Proteomes" id="UP000273443">
    <property type="component" value="Chromosome"/>
</dbReference>
<evidence type="ECO:0000256" key="2">
    <source>
        <dbReference type="ARBA" id="ARBA00034617"/>
    </source>
</evidence>
<evidence type="ECO:0000313" key="14">
    <source>
        <dbReference type="EMBL" id="AZF80061.1"/>
    </source>
</evidence>
<evidence type="ECO:0000313" key="27">
    <source>
        <dbReference type="Proteomes" id="UP000282269"/>
    </source>
</evidence>
<evidence type="ECO:0000313" key="26">
    <source>
        <dbReference type="Proteomes" id="UP000278715"/>
    </source>
</evidence>
<keyword evidence="8" id="KW-0547">Nucleotide-binding</keyword>
<dbReference type="EMBL" id="CP011055">
    <property type="protein sequence ID" value="AKA72473.1"/>
    <property type="molecule type" value="Genomic_DNA"/>
</dbReference>
<dbReference type="EMBL" id="CP033238">
    <property type="protein sequence ID" value="AZF74847.1"/>
    <property type="molecule type" value="Genomic_DNA"/>
</dbReference>
<evidence type="ECO:0000313" key="16">
    <source>
        <dbReference type="EMBL" id="QPG49496.1"/>
    </source>
</evidence>
<dbReference type="Proteomes" id="UP000267993">
    <property type="component" value="Chromosome"/>
</dbReference>
<dbReference type="Proteomes" id="UP000033085">
    <property type="component" value="Chromosome"/>
</dbReference>
<dbReference type="Proteomes" id="UP000273194">
    <property type="component" value="Chromosome"/>
</dbReference>
<evidence type="ECO:0000313" key="13">
    <source>
        <dbReference type="EMBL" id="AZF77455.1"/>
    </source>
</evidence>
<dbReference type="InterPro" id="IPR027417">
    <property type="entry name" value="P-loop_NTPase"/>
</dbReference>
<dbReference type="OrthoDB" id="107033at2157"/>
<dbReference type="AlphaFoldDB" id="A0A0E3GVT2"/>
<reference evidence="17" key="2">
    <citation type="submission" date="2016-04" db="EMBL/GenBank/DDBJ databases">
        <authorList>
            <person name="Evans L.H."/>
            <person name="Alamgir A."/>
            <person name="Owens N."/>
            <person name="Weber N.D."/>
            <person name="Virtaneva K."/>
            <person name="Barbian K."/>
            <person name="Babar A."/>
            <person name="Rosenke K."/>
        </authorList>
    </citation>
    <scope>NUCLEOTIDE SEQUENCE</scope>
    <source>
        <strain evidence="17">P1</strain>
    </source>
</reference>
<evidence type="ECO:0000259" key="5">
    <source>
        <dbReference type="Pfam" id="PF01935"/>
    </source>
</evidence>
<gene>
    <name evidence="16" type="ORF">HFC64_06400</name>
    <name evidence="17" type="ORF">SSOP1_2343</name>
    <name evidence="8" type="ORF">SULA_0017</name>
    <name evidence="6" type="ORF">SULB_0018</name>
    <name evidence="7" type="ORF">SULC_0017</name>
    <name evidence="9" type="ORF">SULG_00090</name>
    <name evidence="10" type="ORF">SULH_00090</name>
    <name evidence="11" type="ORF">SULI_00090</name>
    <name evidence="12" type="ORF">SULM_00090</name>
    <name evidence="13" type="ORF">SULN_00090</name>
    <name evidence="14" type="ORF">SULO_00090</name>
    <name evidence="15" type="ORF">SULZ_00090</name>
</gene>
<dbReference type="Proteomes" id="UP000269431">
    <property type="component" value="Chromosome"/>
</dbReference>
<dbReference type="EMBL" id="CP050869">
    <property type="protein sequence ID" value="QPG49496.1"/>
    <property type="molecule type" value="Genomic_DNA"/>
</dbReference>
<evidence type="ECO:0000313" key="7">
    <source>
        <dbReference type="EMBL" id="AKA75173.1"/>
    </source>
</evidence>
<dbReference type="GO" id="GO:0043138">
    <property type="term" value="F:3'-5' DNA helicase activity"/>
    <property type="evidence" value="ECO:0007669"/>
    <property type="project" value="UniProtKB-EC"/>
</dbReference>
<evidence type="ECO:0000313" key="12">
    <source>
        <dbReference type="EMBL" id="AZF74847.1"/>
    </source>
</evidence>
<dbReference type="SUPFAM" id="SSF52540">
    <property type="entry name" value="P-loop containing nucleoside triphosphate hydrolases"/>
    <property type="match status" value="1"/>
</dbReference>
<evidence type="ECO:0000313" key="24">
    <source>
        <dbReference type="Proteomes" id="UP000273443"/>
    </source>
</evidence>
<dbReference type="Proteomes" id="UP000275843">
    <property type="component" value="Chromosome"/>
</dbReference>
<dbReference type="Proteomes" id="UP000282269">
    <property type="component" value="Chromosome"/>
</dbReference>
<dbReference type="EMBL" id="LT549890">
    <property type="protein sequence ID" value="SAI85897.1"/>
    <property type="molecule type" value="Genomic_DNA"/>
</dbReference>
<dbReference type="GO" id="GO:0043139">
    <property type="term" value="F:5'-3' DNA helicase activity"/>
    <property type="evidence" value="ECO:0007669"/>
    <property type="project" value="UniProtKB-EC"/>
</dbReference>
<dbReference type="PANTHER" id="PTHR42957">
    <property type="entry name" value="HELICASE MJ1565-RELATED"/>
    <property type="match status" value="1"/>
</dbReference>
<reference evidence="16 28" key="6">
    <citation type="journal article" date="2020" name="Nat. Commun.">
        <title>The structures of two archaeal type IV pili illuminate evolutionary relationships.</title>
        <authorList>
            <person name="Wang F."/>
            <person name="Baquero D.P."/>
            <person name="Su Z."/>
            <person name="Beltran L.C."/>
            <person name="Prangishvili D."/>
            <person name="Krupovic M."/>
            <person name="Egelman E.H."/>
        </authorList>
    </citation>
    <scope>NUCLEOTIDE SEQUENCE [LARGE SCALE GENOMIC DNA]</scope>
    <source>
        <strain evidence="16 28">POZ149</strain>
    </source>
</reference>
<dbReference type="Gene3D" id="3.40.50.300">
    <property type="entry name" value="P-loop containing nucleotide triphosphate hydrolases"/>
    <property type="match status" value="2"/>
</dbReference>
<dbReference type="OMA" id="ITMHIGV"/>
<dbReference type="KEGG" id="ssol:SULB_0018"/>
<dbReference type="KEGG" id="ssoa:SULA_0017"/>
<dbReference type="GeneID" id="1453697"/>
<protein>
    <submittedName>
        <fullName evidence="8">ATP-binding protein</fullName>
    </submittedName>
</protein>
<dbReference type="PATRIC" id="fig|2287.6.peg.19"/>
<comment type="catalytic activity">
    <reaction evidence="2">
        <text>Couples ATP hydrolysis with the unwinding of duplex DNA by translocating in the 3'-5' direction.</text>
        <dbReference type="EC" id="5.6.2.4"/>
    </reaction>
</comment>
<keyword evidence="8" id="KW-0067">ATP-binding</keyword>
<name>A0A0E3GVT2_SACSO</name>
<organism evidence="8">
    <name type="scientific">Saccharolobus solfataricus</name>
    <name type="common">Sulfolobus solfataricus</name>
    <dbReference type="NCBI Taxonomy" id="2287"/>
    <lineage>
        <taxon>Archaea</taxon>
        <taxon>Thermoproteota</taxon>
        <taxon>Thermoprotei</taxon>
        <taxon>Sulfolobales</taxon>
        <taxon>Sulfolobaceae</taxon>
        <taxon>Saccharolobus</taxon>
    </lineage>
</organism>
<accession>A0A0E3GVT2</accession>
<evidence type="ECO:0000313" key="21">
    <source>
        <dbReference type="Proteomes" id="UP000267993"/>
    </source>
</evidence>
<evidence type="ECO:0000313" key="25">
    <source>
        <dbReference type="Proteomes" id="UP000275843"/>
    </source>
</evidence>
<reference evidence="20" key="3">
    <citation type="submission" date="2016-04" db="EMBL/GenBank/DDBJ databases">
        <authorList>
            <person name="Shah S.A."/>
            <person name="Garrett R.A."/>
        </authorList>
    </citation>
    <scope>NUCLEOTIDE SEQUENCE [LARGE SCALE GENOMIC DNA]</scope>
    <source>
        <strain evidence="20">ATCC 35091 / DSM 1616 / JCM 8930 / NBRC 15331 / P1</strain>
    </source>
</reference>
<evidence type="ECO:0000313" key="18">
    <source>
        <dbReference type="Proteomes" id="UP000033057"/>
    </source>
</evidence>
<reference evidence="21 22" key="4">
    <citation type="journal article" date="2018" name="Proc. Natl. Acad. Sci. U.S.A.">
        <title>Nonmutational mechanism of inheritance in the Archaeon Sulfolobus solfataricus.</title>
        <authorList>
            <person name="Payne S."/>
            <person name="McCarthy S."/>
            <person name="Johnson T."/>
            <person name="North E."/>
            <person name="Blum P."/>
        </authorList>
    </citation>
    <scope>NUCLEOTIDE SEQUENCE [LARGE SCALE GENOMIC DNA]</scope>
    <source>
        <strain evidence="10 21">SARC-H</strain>
        <strain evidence="11 25">SARC-I</strain>
        <strain evidence="13 26">SARC-N</strain>
        <strain evidence="14 27">SARC-O</strain>
        <strain evidence="15 22">SUL120</strain>
        <strain evidence="9 23">SULG</strain>
        <strain evidence="12 24">SULM</strain>
    </source>
</reference>
<dbReference type="GeneID" id="44127935"/>
<comment type="catalytic activity">
    <reaction evidence="4">
        <text>ATP + H2O = ADP + phosphate + H(+)</text>
        <dbReference type="Rhea" id="RHEA:13065"/>
        <dbReference type="ChEBI" id="CHEBI:15377"/>
        <dbReference type="ChEBI" id="CHEBI:15378"/>
        <dbReference type="ChEBI" id="CHEBI:30616"/>
        <dbReference type="ChEBI" id="CHEBI:43474"/>
        <dbReference type="ChEBI" id="CHEBI:456216"/>
        <dbReference type="EC" id="5.6.2.4"/>
    </reaction>
</comment>
<dbReference type="SMR" id="A0A0E3GVT2"/>
<evidence type="ECO:0000313" key="22">
    <source>
        <dbReference type="Proteomes" id="UP000269431"/>
    </source>
</evidence>
<evidence type="ECO:0000256" key="1">
    <source>
        <dbReference type="ARBA" id="ARBA00007816"/>
    </source>
</evidence>
<reference evidence="8" key="5">
    <citation type="submission" date="2018-10" db="EMBL/GenBank/DDBJ databases">
        <authorList>
            <person name="McCarthy S."/>
            <person name="Gradnigo J."/>
            <person name="Johnson T."/>
            <person name="Payne S."/>
            <person name="Lipzen A."/>
            <person name="Schackwitz W."/>
            <person name="Martin J."/>
            <person name="Moriyama E."/>
            <person name="Blum P."/>
        </authorList>
    </citation>
    <scope>NUCLEOTIDE SEQUENCE</scope>
    <source>
        <strain evidence="6">SARC-B</strain>
        <strain evidence="7">SARC-C</strain>
        <strain evidence="8">SULA</strain>
    </source>
</reference>
<dbReference type="PANTHER" id="PTHR42957:SF2">
    <property type="entry name" value="HELICASE HERA CENTRAL DOMAIN-CONTAINING PROTEIN"/>
    <property type="match status" value="1"/>
</dbReference>
<dbReference type="EMBL" id="CP011057">
    <property type="protein sequence ID" value="AKA77866.1"/>
    <property type="molecule type" value="Genomic_DNA"/>
</dbReference>